<reference evidence="2 3" key="1">
    <citation type="submission" date="2016-10" db="EMBL/GenBank/DDBJ databases">
        <title>Genome sequence of the ascomycete fungus Penicillium subrubescens.</title>
        <authorList>
            <person name="De Vries R.P."/>
            <person name="Peng M."/>
            <person name="Dilokpimol A."/>
            <person name="Hilden K."/>
            <person name="Makela M.R."/>
            <person name="Grigoriev I."/>
            <person name="Riley R."/>
            <person name="Granchi Z."/>
        </authorList>
    </citation>
    <scope>NUCLEOTIDE SEQUENCE [LARGE SCALE GENOMIC DNA]</scope>
    <source>
        <strain evidence="2 3">CBS 132785</strain>
    </source>
</reference>
<feature type="region of interest" description="Disordered" evidence="1">
    <location>
        <begin position="1"/>
        <end position="28"/>
    </location>
</feature>
<dbReference type="AlphaFoldDB" id="A0A1Q5T6Q3"/>
<evidence type="ECO:0000313" key="3">
    <source>
        <dbReference type="Proteomes" id="UP000186955"/>
    </source>
</evidence>
<evidence type="ECO:0000256" key="1">
    <source>
        <dbReference type="SAM" id="MobiDB-lite"/>
    </source>
</evidence>
<dbReference type="EMBL" id="MNBE01000701">
    <property type="protein sequence ID" value="OKO95911.1"/>
    <property type="molecule type" value="Genomic_DNA"/>
</dbReference>
<organism evidence="2 3">
    <name type="scientific">Penicillium subrubescens</name>
    <dbReference type="NCBI Taxonomy" id="1316194"/>
    <lineage>
        <taxon>Eukaryota</taxon>
        <taxon>Fungi</taxon>
        <taxon>Dikarya</taxon>
        <taxon>Ascomycota</taxon>
        <taxon>Pezizomycotina</taxon>
        <taxon>Eurotiomycetes</taxon>
        <taxon>Eurotiomycetidae</taxon>
        <taxon>Eurotiales</taxon>
        <taxon>Aspergillaceae</taxon>
        <taxon>Penicillium</taxon>
    </lineage>
</organism>
<feature type="compositionally biased region" description="Pro residues" evidence="1">
    <location>
        <begin position="7"/>
        <end position="28"/>
    </location>
</feature>
<name>A0A1Q5T6Q3_9EURO</name>
<dbReference type="Proteomes" id="UP000186955">
    <property type="component" value="Unassembled WGS sequence"/>
</dbReference>
<evidence type="ECO:0000313" key="2">
    <source>
        <dbReference type="EMBL" id="OKO95911.1"/>
    </source>
</evidence>
<keyword evidence="3" id="KW-1185">Reference proteome</keyword>
<protein>
    <submittedName>
        <fullName evidence="2">Uncharacterized protein</fullName>
    </submittedName>
</protein>
<sequence length="318" mass="35719">MTCPATPTVPNPVPDLIPDPVPDPARGPDCPPIPCPVLPYRDGTRTPIQDLDLENIKNWKLYNVDLQAAWGFAKHGFAGTLENVRLTDEAVFAFTIFMPPSMRAKYFRYDFDSRGDIREYRIPRDPPMVIQCHGINWFPVYRSTTILCGTWRFACSWLRGTVVSPSYGFSIGEFVAPPEAATACSAPLQLNGHHLRPSLSGVSPDKLLLSHFPPTSLDDAISRQGIFVNMDITIPHIIVIDSKETSGFQTLTEIEGFHYLAGPNSDPKDCSQCIHKHMSSKDNLKEKYGGPYKNITVMKPLKNRMKWEPKPKPCEHRK</sequence>
<proteinExistence type="predicted"/>
<comment type="caution">
    <text evidence="2">The sequence shown here is derived from an EMBL/GenBank/DDBJ whole genome shotgun (WGS) entry which is preliminary data.</text>
</comment>
<accession>A0A1Q5T6Q3</accession>
<dbReference type="STRING" id="1316194.A0A1Q5T6Q3"/>
<gene>
    <name evidence="2" type="ORF">PENSUB_10932</name>
</gene>